<dbReference type="Proteomes" id="UP000045285">
    <property type="component" value="Unassembled WGS sequence"/>
</dbReference>
<reference evidence="3" key="2">
    <citation type="submission" date="2014-08" db="EMBL/GenBank/DDBJ databases">
        <authorList>
            <person name="Moulin L."/>
        </authorList>
    </citation>
    <scope>NUCLEOTIDE SEQUENCE [LARGE SCALE GENOMIC DNA]</scope>
</reference>
<name>A0A090F6H1_MESPL</name>
<dbReference type="EMBL" id="CCNB01000019">
    <property type="protein sequence ID" value="CDX39482.1"/>
    <property type="molecule type" value="Genomic_DNA"/>
</dbReference>
<dbReference type="STRING" id="69974.MPLDJ20_260017"/>
<organism evidence="2 4">
    <name type="scientific">Mesorhizobium plurifarium</name>
    <dbReference type="NCBI Taxonomy" id="69974"/>
    <lineage>
        <taxon>Bacteria</taxon>
        <taxon>Pseudomonadati</taxon>
        <taxon>Pseudomonadota</taxon>
        <taxon>Alphaproteobacteria</taxon>
        <taxon>Hyphomicrobiales</taxon>
        <taxon>Phyllobacteriaceae</taxon>
        <taxon>Mesorhizobium</taxon>
    </lineage>
</organism>
<protein>
    <submittedName>
        <fullName evidence="2">Uncharacterized protein</fullName>
    </submittedName>
</protein>
<evidence type="ECO:0000313" key="3">
    <source>
        <dbReference type="Proteomes" id="UP000045285"/>
    </source>
</evidence>
<dbReference type="Proteomes" id="UP000046373">
    <property type="component" value="Unassembled WGS sequence"/>
</dbReference>
<accession>A0A090F6H1</accession>
<proteinExistence type="predicted"/>
<gene>
    <name evidence="1" type="ORF">MPL3356_120027</name>
    <name evidence="2" type="ORF">MPLDJ20_260017</name>
</gene>
<dbReference type="AlphaFoldDB" id="A0A090F6H1"/>
<reference evidence="2 4" key="1">
    <citation type="submission" date="2014-08" db="EMBL/GenBank/DDBJ databases">
        <authorList>
            <person name="Moulin Lionel"/>
        </authorList>
    </citation>
    <scope>NUCLEOTIDE SEQUENCE [LARGE SCALE GENOMIC DNA]</scope>
</reference>
<evidence type="ECO:0000313" key="4">
    <source>
        <dbReference type="Proteomes" id="UP000046373"/>
    </source>
</evidence>
<evidence type="ECO:0000313" key="1">
    <source>
        <dbReference type="EMBL" id="CDX12525.1"/>
    </source>
</evidence>
<sequence>MAPHEHHAVELIRESKWAVRVTSYGKTLTFPFEAEDYARSYADGQAFRLGVPVTEMKRTA</sequence>
<dbReference type="GeneID" id="31894253"/>
<dbReference type="EMBL" id="CCMZ01000004">
    <property type="protein sequence ID" value="CDX12525.1"/>
    <property type="molecule type" value="Genomic_DNA"/>
</dbReference>
<evidence type="ECO:0000313" key="2">
    <source>
        <dbReference type="EMBL" id="CDX39482.1"/>
    </source>
</evidence>
<keyword evidence="3" id="KW-1185">Reference proteome</keyword>